<name>A0A9P6JZI6_9FUNG</name>
<evidence type="ECO:0000313" key="2">
    <source>
        <dbReference type="EMBL" id="KAF9539338.1"/>
    </source>
</evidence>
<proteinExistence type="predicted"/>
<keyword evidence="3" id="KW-1185">Reference proteome</keyword>
<gene>
    <name evidence="2" type="ORF">BGW38_009946</name>
</gene>
<dbReference type="AlphaFoldDB" id="A0A9P6JZI6"/>
<dbReference type="Proteomes" id="UP000780801">
    <property type="component" value="Unassembled WGS sequence"/>
</dbReference>
<sequence length="125" mass="14630">MSNINSPPVESTNSGELATSGDYLSTHLDALVIDDTPTRTKQEILRDIEAANQDYIVVRKELTSLYHWYDQQKERWDEEEVTHPELVIRKSDKFLARCLRLEQQQQCLISHLMWLEHESSRSSRS</sequence>
<evidence type="ECO:0000256" key="1">
    <source>
        <dbReference type="SAM" id="MobiDB-lite"/>
    </source>
</evidence>
<feature type="region of interest" description="Disordered" evidence="1">
    <location>
        <begin position="1"/>
        <end position="20"/>
    </location>
</feature>
<organism evidence="2 3">
    <name type="scientific">Lunasporangiospora selenospora</name>
    <dbReference type="NCBI Taxonomy" id="979761"/>
    <lineage>
        <taxon>Eukaryota</taxon>
        <taxon>Fungi</taxon>
        <taxon>Fungi incertae sedis</taxon>
        <taxon>Mucoromycota</taxon>
        <taxon>Mortierellomycotina</taxon>
        <taxon>Mortierellomycetes</taxon>
        <taxon>Mortierellales</taxon>
        <taxon>Mortierellaceae</taxon>
        <taxon>Lunasporangiospora</taxon>
    </lineage>
</organism>
<evidence type="ECO:0000313" key="3">
    <source>
        <dbReference type="Proteomes" id="UP000780801"/>
    </source>
</evidence>
<protein>
    <submittedName>
        <fullName evidence="2">Uncharacterized protein</fullName>
    </submittedName>
</protein>
<feature type="non-terminal residue" evidence="2">
    <location>
        <position position="125"/>
    </location>
</feature>
<comment type="caution">
    <text evidence="2">The sequence shown here is derived from an EMBL/GenBank/DDBJ whole genome shotgun (WGS) entry which is preliminary data.</text>
</comment>
<accession>A0A9P6JZI6</accession>
<reference evidence="2" key="1">
    <citation type="journal article" date="2020" name="Fungal Divers.">
        <title>Resolving the Mortierellaceae phylogeny through synthesis of multi-gene phylogenetics and phylogenomics.</title>
        <authorList>
            <person name="Vandepol N."/>
            <person name="Liber J."/>
            <person name="Desiro A."/>
            <person name="Na H."/>
            <person name="Kennedy M."/>
            <person name="Barry K."/>
            <person name="Grigoriev I.V."/>
            <person name="Miller A.N."/>
            <person name="O'Donnell K."/>
            <person name="Stajich J.E."/>
            <person name="Bonito G."/>
        </authorList>
    </citation>
    <scope>NUCLEOTIDE SEQUENCE</scope>
    <source>
        <strain evidence="2">KOD1015</strain>
    </source>
</reference>
<feature type="compositionally biased region" description="Polar residues" evidence="1">
    <location>
        <begin position="1"/>
        <end position="17"/>
    </location>
</feature>
<dbReference type="EMBL" id="JAABOA010007635">
    <property type="protein sequence ID" value="KAF9539338.1"/>
    <property type="molecule type" value="Genomic_DNA"/>
</dbReference>